<comment type="caution">
    <text evidence="6">The sequence shown here is derived from an EMBL/GenBank/DDBJ whole genome shotgun (WGS) entry which is preliminary data.</text>
</comment>
<sequence>MDNDIKAWLYDMLNAIAEIESFFADRPMLFTNYQSDLRTKRAVERNIEIIGEAMNRITKKDSGIQITNSRKLIDVRNRIIHGYDSVSDDIIWGIVVRHLPVLKTEVEQLLNNVDL</sequence>
<evidence type="ECO:0000256" key="1">
    <source>
        <dbReference type="ARBA" id="ARBA00022553"/>
    </source>
</evidence>
<dbReference type="Proteomes" id="UP000306402">
    <property type="component" value="Unassembled WGS sequence"/>
</dbReference>
<evidence type="ECO:0000256" key="4">
    <source>
        <dbReference type="ARBA" id="ARBA00022741"/>
    </source>
</evidence>
<dbReference type="OrthoDB" id="955324at2"/>
<dbReference type="AlphaFoldDB" id="A0A5R9L526"/>
<name>A0A5R9L526_9BACT</name>
<keyword evidence="7" id="KW-1185">Reference proteome</keyword>
<dbReference type="GO" id="GO:0110001">
    <property type="term" value="C:toxin-antitoxin complex"/>
    <property type="evidence" value="ECO:0007669"/>
    <property type="project" value="InterPro"/>
</dbReference>
<reference evidence="6 7" key="1">
    <citation type="submission" date="2019-05" db="EMBL/GenBank/DDBJ databases">
        <authorList>
            <person name="Qu J.-H."/>
        </authorList>
    </citation>
    <scope>NUCLEOTIDE SEQUENCE [LARGE SCALE GENOMIC DNA]</scope>
    <source>
        <strain evidence="6 7">T17</strain>
    </source>
</reference>
<dbReference type="GO" id="GO:0004540">
    <property type="term" value="F:RNA nuclease activity"/>
    <property type="evidence" value="ECO:0007669"/>
    <property type="project" value="InterPro"/>
</dbReference>
<accession>A0A5R9L526</accession>
<evidence type="ECO:0000313" key="7">
    <source>
        <dbReference type="Proteomes" id="UP000306402"/>
    </source>
</evidence>
<gene>
    <name evidence="6" type="ORF">FEN17_07580</name>
</gene>
<dbReference type="PANTHER" id="PTHR34139">
    <property type="entry name" value="UPF0331 PROTEIN MJ0127"/>
    <property type="match status" value="1"/>
</dbReference>
<dbReference type="Pfam" id="PF01934">
    <property type="entry name" value="HepT-like"/>
    <property type="match status" value="1"/>
</dbReference>
<dbReference type="PANTHER" id="PTHR34139:SF1">
    <property type="entry name" value="RNASE MJ1380-RELATED"/>
    <property type="match status" value="1"/>
</dbReference>
<keyword evidence="3" id="KW-0540">Nuclease</keyword>
<dbReference type="InterPro" id="IPR051813">
    <property type="entry name" value="HepT_RNase_toxin"/>
</dbReference>
<proteinExistence type="predicted"/>
<dbReference type="GO" id="GO:0000166">
    <property type="term" value="F:nucleotide binding"/>
    <property type="evidence" value="ECO:0007669"/>
    <property type="project" value="UniProtKB-KW"/>
</dbReference>
<keyword evidence="5" id="KW-0378">Hydrolase</keyword>
<evidence type="ECO:0000313" key="6">
    <source>
        <dbReference type="EMBL" id="TLV03457.1"/>
    </source>
</evidence>
<evidence type="ECO:0000256" key="5">
    <source>
        <dbReference type="ARBA" id="ARBA00022801"/>
    </source>
</evidence>
<organism evidence="6 7">
    <name type="scientific">Dyadobacter luticola</name>
    <dbReference type="NCBI Taxonomy" id="1979387"/>
    <lineage>
        <taxon>Bacteria</taxon>
        <taxon>Pseudomonadati</taxon>
        <taxon>Bacteroidota</taxon>
        <taxon>Cytophagia</taxon>
        <taxon>Cytophagales</taxon>
        <taxon>Spirosomataceae</taxon>
        <taxon>Dyadobacter</taxon>
    </lineage>
</organism>
<keyword evidence="4" id="KW-0547">Nucleotide-binding</keyword>
<evidence type="ECO:0000256" key="3">
    <source>
        <dbReference type="ARBA" id="ARBA00022722"/>
    </source>
</evidence>
<dbReference type="RefSeq" id="WP_138364665.1">
    <property type="nucleotide sequence ID" value="NZ_VCEJ01000002.1"/>
</dbReference>
<protein>
    <submittedName>
        <fullName evidence="6">DUF86 domain-containing protein</fullName>
    </submittedName>
</protein>
<keyword evidence="1" id="KW-0597">Phosphoprotein</keyword>
<keyword evidence="2" id="KW-1277">Toxin-antitoxin system</keyword>
<evidence type="ECO:0000256" key="2">
    <source>
        <dbReference type="ARBA" id="ARBA00022649"/>
    </source>
</evidence>
<dbReference type="InterPro" id="IPR008201">
    <property type="entry name" value="HepT-like"/>
</dbReference>
<dbReference type="GO" id="GO:0016787">
    <property type="term" value="F:hydrolase activity"/>
    <property type="evidence" value="ECO:0007669"/>
    <property type="project" value="UniProtKB-KW"/>
</dbReference>
<dbReference type="EMBL" id="VCEJ01000002">
    <property type="protein sequence ID" value="TLV03457.1"/>
    <property type="molecule type" value="Genomic_DNA"/>
</dbReference>